<feature type="transmembrane region" description="Helical" evidence="1">
    <location>
        <begin position="116"/>
        <end position="135"/>
    </location>
</feature>
<feature type="transmembrane region" description="Helical" evidence="1">
    <location>
        <begin position="89"/>
        <end position="110"/>
    </location>
</feature>
<comment type="caution">
    <text evidence="2">The sequence shown here is derived from an EMBL/GenBank/DDBJ whole genome shotgun (WGS) entry which is preliminary data.</text>
</comment>
<keyword evidence="1" id="KW-0812">Transmembrane</keyword>
<dbReference type="RefSeq" id="WP_141601909.1">
    <property type="nucleotide sequence ID" value="NZ_JARMSB010000052.1"/>
</dbReference>
<proteinExistence type="predicted"/>
<accession>A0A540V3G7</accession>
<feature type="transmembrane region" description="Helical" evidence="1">
    <location>
        <begin position="20"/>
        <end position="40"/>
    </location>
</feature>
<organism evidence="2 3">
    <name type="scientific">Ureibacillus terrenus</name>
    <dbReference type="NCBI Taxonomy" id="118246"/>
    <lineage>
        <taxon>Bacteria</taxon>
        <taxon>Bacillati</taxon>
        <taxon>Bacillota</taxon>
        <taxon>Bacilli</taxon>
        <taxon>Bacillales</taxon>
        <taxon>Caryophanaceae</taxon>
        <taxon>Ureibacillus</taxon>
    </lineage>
</organism>
<keyword evidence="3" id="KW-1185">Reference proteome</keyword>
<evidence type="ECO:0000313" key="3">
    <source>
        <dbReference type="Proteomes" id="UP000315753"/>
    </source>
</evidence>
<evidence type="ECO:0000313" key="2">
    <source>
        <dbReference type="EMBL" id="TQE91258.1"/>
    </source>
</evidence>
<evidence type="ECO:0000256" key="1">
    <source>
        <dbReference type="SAM" id="Phobius"/>
    </source>
</evidence>
<protein>
    <submittedName>
        <fullName evidence="2">Uncharacterized protein</fullName>
    </submittedName>
</protein>
<feature type="transmembrane region" description="Helical" evidence="1">
    <location>
        <begin position="191"/>
        <end position="210"/>
    </location>
</feature>
<keyword evidence="1" id="KW-1133">Transmembrane helix</keyword>
<gene>
    <name evidence="2" type="ORF">FKZ59_06345</name>
</gene>
<dbReference type="OrthoDB" id="2339365at2"/>
<feature type="transmembrane region" description="Helical" evidence="1">
    <location>
        <begin position="60"/>
        <end position="77"/>
    </location>
</feature>
<name>A0A540V3G7_9BACL</name>
<reference evidence="2 3" key="1">
    <citation type="submission" date="2019-06" db="EMBL/GenBank/DDBJ databases">
        <title>Genome sequence of Ureibacillus terrenus.</title>
        <authorList>
            <person name="Maclea K.S."/>
            <person name="Simoes M."/>
        </authorList>
    </citation>
    <scope>NUCLEOTIDE SEQUENCE [LARGE SCALE GENOMIC DNA]</scope>
    <source>
        <strain evidence="2 3">ATCC BAA-384</strain>
    </source>
</reference>
<feature type="transmembrane region" description="Helical" evidence="1">
    <location>
        <begin position="140"/>
        <end position="161"/>
    </location>
</feature>
<dbReference type="EMBL" id="VIGD01000006">
    <property type="protein sequence ID" value="TQE91258.1"/>
    <property type="molecule type" value="Genomic_DNA"/>
</dbReference>
<sequence>MKEIFMNIRKAEQIPLSKKIWYTGFILLCGISLGIISKFLDMTAVNGLPSFLQTLDLGNFFSRLGVWIFLGTVIAVYSKSPLRAGLNVFLFFAGMVASYYVYTVAVAGFFPKSYMMIWVFLTFLSPIMAGICWYAKGDSIVSIIISSVILMVMASQTFVFGFWYWDLINPLELLLWIATILVLYQSPRQIAKVIVTGMFLFLIVGSRIPLLY</sequence>
<dbReference type="Proteomes" id="UP000315753">
    <property type="component" value="Unassembled WGS sequence"/>
</dbReference>
<dbReference type="AlphaFoldDB" id="A0A540V3G7"/>
<feature type="transmembrane region" description="Helical" evidence="1">
    <location>
        <begin position="167"/>
        <end position="184"/>
    </location>
</feature>
<keyword evidence="1" id="KW-0472">Membrane</keyword>